<dbReference type="Proteomes" id="UP000789525">
    <property type="component" value="Unassembled WGS sequence"/>
</dbReference>
<dbReference type="EMBL" id="CAJVPT010036808">
    <property type="protein sequence ID" value="CAG8715684.1"/>
    <property type="molecule type" value="Genomic_DNA"/>
</dbReference>
<evidence type="ECO:0000313" key="2">
    <source>
        <dbReference type="Proteomes" id="UP000789525"/>
    </source>
</evidence>
<sequence length="386" mass="42145">HNGSSDAEIREMLGVIGVKDMEELVSKTIPANIRSTKPLALKEGLTESELLKRLKSIASENKLYKSYIGMGYTGTIVPTVILRNILESPAWYTQTMVIDITGMEISNASLLDEGTAAAEAMIMSFHAGQKKRPTFFVDKRCYPQTIACLETRAECLGINIVVGDVLKHDFEPHGKDLCGVLVQYPATDGSIHDYSSLATKIHSLGGQVVCATDLLALTMLTPPGEWGADIAVGNSQRFGVPLGYGGPHAAFFACKDDHKRKVPGRLIGVSRDSSGNKAYRLSLQTREQHIRREKATSNICTAQALLANMAAMYGVYHGPEGVKAIANRVHNLTKILAAEIKHLGHRVITEHFFDTLNIHVGNSEHIYKKALNANINLRKVDETTIG</sequence>
<feature type="non-terminal residue" evidence="1">
    <location>
        <position position="1"/>
    </location>
</feature>
<accession>A0ACA9PMY8</accession>
<evidence type="ECO:0000313" key="1">
    <source>
        <dbReference type="EMBL" id="CAG8715684.1"/>
    </source>
</evidence>
<name>A0ACA9PMY8_9GLOM</name>
<keyword evidence="2" id="KW-1185">Reference proteome</keyword>
<organism evidence="1 2">
    <name type="scientific">Acaulospora colombiana</name>
    <dbReference type="NCBI Taxonomy" id="27376"/>
    <lineage>
        <taxon>Eukaryota</taxon>
        <taxon>Fungi</taxon>
        <taxon>Fungi incertae sedis</taxon>
        <taxon>Mucoromycota</taxon>
        <taxon>Glomeromycotina</taxon>
        <taxon>Glomeromycetes</taxon>
        <taxon>Diversisporales</taxon>
        <taxon>Acaulosporaceae</taxon>
        <taxon>Acaulospora</taxon>
    </lineage>
</organism>
<comment type="caution">
    <text evidence="1">The sequence shown here is derived from an EMBL/GenBank/DDBJ whole genome shotgun (WGS) entry which is preliminary data.</text>
</comment>
<feature type="non-terminal residue" evidence="1">
    <location>
        <position position="386"/>
    </location>
</feature>
<protein>
    <submittedName>
        <fullName evidence="1">10364_t:CDS:1</fullName>
    </submittedName>
</protein>
<reference evidence="1" key="1">
    <citation type="submission" date="2021-06" db="EMBL/GenBank/DDBJ databases">
        <authorList>
            <person name="Kallberg Y."/>
            <person name="Tangrot J."/>
            <person name="Rosling A."/>
        </authorList>
    </citation>
    <scope>NUCLEOTIDE SEQUENCE</scope>
    <source>
        <strain evidence="1">CL356</strain>
    </source>
</reference>
<gene>
    <name evidence="1" type="ORF">ACOLOM_LOCUS10891</name>
</gene>
<proteinExistence type="predicted"/>